<keyword evidence="8" id="KW-0546">Nucleotide metabolism</keyword>
<dbReference type="NCBIfam" id="NF011398">
    <property type="entry name" value="PRK14823.1"/>
    <property type="match status" value="1"/>
</dbReference>
<evidence type="ECO:0000313" key="17">
    <source>
        <dbReference type="EMBL" id="KAA6350700.1"/>
    </source>
</evidence>
<keyword evidence="7" id="KW-0460">Magnesium</keyword>
<name>A0A5J4SZQ2_9ZZZZ</name>
<dbReference type="Gene3D" id="3.90.950.10">
    <property type="match status" value="1"/>
</dbReference>
<evidence type="ECO:0000256" key="1">
    <source>
        <dbReference type="ARBA" id="ARBA00001946"/>
    </source>
</evidence>
<comment type="catalytic activity">
    <reaction evidence="10">
        <text>XTP + H2O = XMP + diphosphate + H(+)</text>
        <dbReference type="Rhea" id="RHEA:28610"/>
        <dbReference type="ChEBI" id="CHEBI:15377"/>
        <dbReference type="ChEBI" id="CHEBI:15378"/>
        <dbReference type="ChEBI" id="CHEBI:33019"/>
        <dbReference type="ChEBI" id="CHEBI:57464"/>
        <dbReference type="ChEBI" id="CHEBI:61314"/>
        <dbReference type="EC" id="3.6.1.66"/>
    </reaction>
</comment>
<comment type="similarity">
    <text evidence="2">Belongs to the HAM1 NTPase family.</text>
</comment>
<evidence type="ECO:0000256" key="13">
    <source>
        <dbReference type="ARBA" id="ARBA00075987"/>
    </source>
</evidence>
<dbReference type="PANTHER" id="PTHR11067:SF9">
    <property type="entry name" value="INOSINE TRIPHOSPHATE PYROPHOSPHATASE"/>
    <property type="match status" value="1"/>
</dbReference>
<evidence type="ECO:0000256" key="7">
    <source>
        <dbReference type="ARBA" id="ARBA00022842"/>
    </source>
</evidence>
<protein>
    <recommendedName>
        <fullName evidence="12">dITP/XTP pyrophosphatase</fullName>
        <ecNumber evidence="11">3.6.1.66</ecNumber>
    </recommendedName>
    <alternativeName>
        <fullName evidence="13">Non-canonical purine NTP pyrophosphatase</fullName>
    </alternativeName>
    <alternativeName>
        <fullName evidence="14">Non-standard purine NTP pyrophosphatase</fullName>
    </alternativeName>
    <alternativeName>
        <fullName evidence="16">Nucleoside-triphosphate diphosphatase</fullName>
    </alternativeName>
    <alternativeName>
        <fullName evidence="15">Nucleoside-triphosphate pyrophosphatase</fullName>
    </alternativeName>
</protein>
<dbReference type="FunFam" id="3.90.950.10:FF:000001">
    <property type="entry name" value="dITP/XTP pyrophosphatase"/>
    <property type="match status" value="1"/>
</dbReference>
<evidence type="ECO:0000256" key="2">
    <source>
        <dbReference type="ARBA" id="ARBA00008023"/>
    </source>
</evidence>
<comment type="subunit">
    <text evidence="3">Homodimer.</text>
</comment>
<evidence type="ECO:0000256" key="8">
    <source>
        <dbReference type="ARBA" id="ARBA00023080"/>
    </source>
</evidence>
<keyword evidence="6" id="KW-0378">Hydrolase</keyword>
<evidence type="ECO:0000256" key="14">
    <source>
        <dbReference type="ARBA" id="ARBA00078805"/>
    </source>
</evidence>
<comment type="caution">
    <text evidence="17">The sequence shown here is derived from an EMBL/GenBank/DDBJ whole genome shotgun (WGS) entry which is preliminary data.</text>
</comment>
<dbReference type="GO" id="GO:0009146">
    <property type="term" value="P:purine nucleoside triphosphate catabolic process"/>
    <property type="evidence" value="ECO:0007669"/>
    <property type="project" value="UniProtKB-ARBA"/>
</dbReference>
<dbReference type="GO" id="GO:0046872">
    <property type="term" value="F:metal ion binding"/>
    <property type="evidence" value="ECO:0007669"/>
    <property type="project" value="UniProtKB-KW"/>
</dbReference>
<dbReference type="GO" id="GO:0035870">
    <property type="term" value="F:dITP diphosphatase activity"/>
    <property type="evidence" value="ECO:0007669"/>
    <property type="project" value="UniProtKB-ARBA"/>
</dbReference>
<dbReference type="HAMAP" id="MF_01405">
    <property type="entry name" value="Non_canon_purine_NTPase"/>
    <property type="match status" value="1"/>
</dbReference>
<organism evidence="17">
    <name type="scientific">termite gut metagenome</name>
    <dbReference type="NCBI Taxonomy" id="433724"/>
    <lineage>
        <taxon>unclassified sequences</taxon>
        <taxon>metagenomes</taxon>
        <taxon>organismal metagenomes</taxon>
    </lineage>
</organism>
<reference evidence="17" key="1">
    <citation type="submission" date="2019-03" db="EMBL/GenBank/DDBJ databases">
        <title>Single cell metagenomics reveals metabolic interactions within the superorganism composed of flagellate Streblomastix strix and complex community of Bacteroidetes bacteria on its surface.</title>
        <authorList>
            <person name="Treitli S.C."/>
            <person name="Kolisko M."/>
            <person name="Husnik F."/>
            <person name="Keeling P."/>
            <person name="Hampl V."/>
        </authorList>
    </citation>
    <scope>NUCLEOTIDE SEQUENCE</scope>
    <source>
        <strain evidence="17">STM</strain>
    </source>
</reference>
<dbReference type="EC" id="3.6.1.66" evidence="11"/>
<evidence type="ECO:0000256" key="11">
    <source>
        <dbReference type="ARBA" id="ARBA00066468"/>
    </source>
</evidence>
<dbReference type="GO" id="GO:0017111">
    <property type="term" value="F:ribonucleoside triphosphate phosphatase activity"/>
    <property type="evidence" value="ECO:0007669"/>
    <property type="project" value="InterPro"/>
</dbReference>
<dbReference type="InterPro" id="IPR029001">
    <property type="entry name" value="ITPase-like_fam"/>
</dbReference>
<dbReference type="GO" id="GO:0000166">
    <property type="term" value="F:nucleotide binding"/>
    <property type="evidence" value="ECO:0007669"/>
    <property type="project" value="UniProtKB-KW"/>
</dbReference>
<evidence type="ECO:0000256" key="12">
    <source>
        <dbReference type="ARBA" id="ARBA00071289"/>
    </source>
</evidence>
<dbReference type="EMBL" id="SNRY01000024">
    <property type="protein sequence ID" value="KAA6350700.1"/>
    <property type="molecule type" value="Genomic_DNA"/>
</dbReference>
<evidence type="ECO:0000256" key="16">
    <source>
        <dbReference type="ARBA" id="ARBA00083635"/>
    </source>
</evidence>
<keyword evidence="5" id="KW-0547">Nucleotide-binding</keyword>
<dbReference type="CDD" id="cd00515">
    <property type="entry name" value="HAM1"/>
    <property type="match status" value="1"/>
</dbReference>
<dbReference type="GO" id="GO:0009117">
    <property type="term" value="P:nucleotide metabolic process"/>
    <property type="evidence" value="ECO:0007669"/>
    <property type="project" value="UniProtKB-KW"/>
</dbReference>
<dbReference type="InterPro" id="IPR002637">
    <property type="entry name" value="RdgB/HAM1"/>
</dbReference>
<dbReference type="PANTHER" id="PTHR11067">
    <property type="entry name" value="INOSINE TRIPHOSPHATE PYROPHOSPHATASE/HAM1 PROTEIN"/>
    <property type="match status" value="1"/>
</dbReference>
<evidence type="ECO:0000256" key="9">
    <source>
        <dbReference type="ARBA" id="ARBA00051875"/>
    </source>
</evidence>
<comment type="catalytic activity">
    <reaction evidence="9">
        <text>dITP + H2O = dIMP + diphosphate + H(+)</text>
        <dbReference type="Rhea" id="RHEA:28342"/>
        <dbReference type="ChEBI" id="CHEBI:15377"/>
        <dbReference type="ChEBI" id="CHEBI:15378"/>
        <dbReference type="ChEBI" id="CHEBI:33019"/>
        <dbReference type="ChEBI" id="CHEBI:61194"/>
        <dbReference type="ChEBI" id="CHEBI:61382"/>
        <dbReference type="EC" id="3.6.1.66"/>
    </reaction>
</comment>
<dbReference type="InterPro" id="IPR020922">
    <property type="entry name" value="dITP/XTP_pyrophosphatase"/>
</dbReference>
<evidence type="ECO:0000256" key="5">
    <source>
        <dbReference type="ARBA" id="ARBA00022741"/>
    </source>
</evidence>
<evidence type="ECO:0000256" key="6">
    <source>
        <dbReference type="ARBA" id="ARBA00022801"/>
    </source>
</evidence>
<evidence type="ECO:0000256" key="4">
    <source>
        <dbReference type="ARBA" id="ARBA00022723"/>
    </source>
</evidence>
<dbReference type="NCBIfam" id="TIGR00042">
    <property type="entry name" value="RdgB/HAM1 family non-canonical purine NTP pyrophosphatase"/>
    <property type="match status" value="1"/>
</dbReference>
<sequence length="206" mass="23273">MQNSLTLIHNRYMISQLVFATNNLHKLKEVSFMLEGKVELLSLKDINCRVDIPETAATLEGNALLKARYIYENYGLNCFADDTGLEVEVLNDEPGVYSARYAGEENNSQANMLKLLQKLEGKENRKACFRTVVALILYGKEHLFEGVVYGEIIKERRGNFGFGYDPVFMPEGYGKTYAELGNDFKNTVSHRAMAINKLCEFLSSSS</sequence>
<dbReference type="GO" id="GO:0036222">
    <property type="term" value="F:XTP diphosphatase activity"/>
    <property type="evidence" value="ECO:0007669"/>
    <property type="project" value="UniProtKB-ARBA"/>
</dbReference>
<dbReference type="AlphaFoldDB" id="A0A5J4SZQ2"/>
<evidence type="ECO:0000256" key="15">
    <source>
        <dbReference type="ARBA" id="ARBA00083186"/>
    </source>
</evidence>
<keyword evidence="4" id="KW-0479">Metal-binding</keyword>
<dbReference type="Pfam" id="PF01725">
    <property type="entry name" value="Ham1p_like"/>
    <property type="match status" value="1"/>
</dbReference>
<gene>
    <name evidence="17" type="ORF">EZS27_001928</name>
</gene>
<accession>A0A5J4SZQ2</accession>
<evidence type="ECO:0000256" key="10">
    <source>
        <dbReference type="ARBA" id="ARBA00052017"/>
    </source>
</evidence>
<dbReference type="GO" id="GO:0036220">
    <property type="term" value="F:ITP diphosphatase activity"/>
    <property type="evidence" value="ECO:0007669"/>
    <property type="project" value="UniProtKB-EC"/>
</dbReference>
<dbReference type="SUPFAM" id="SSF52972">
    <property type="entry name" value="ITPase-like"/>
    <property type="match status" value="1"/>
</dbReference>
<dbReference type="GO" id="GO:0005829">
    <property type="term" value="C:cytosol"/>
    <property type="evidence" value="ECO:0007669"/>
    <property type="project" value="TreeGrafter"/>
</dbReference>
<comment type="cofactor">
    <cofactor evidence="1">
        <name>Mg(2+)</name>
        <dbReference type="ChEBI" id="CHEBI:18420"/>
    </cofactor>
</comment>
<proteinExistence type="inferred from homology"/>
<evidence type="ECO:0000256" key="3">
    <source>
        <dbReference type="ARBA" id="ARBA00011738"/>
    </source>
</evidence>